<feature type="signal peptide" evidence="1">
    <location>
        <begin position="1"/>
        <end position="19"/>
    </location>
</feature>
<reference evidence="2" key="1">
    <citation type="submission" date="2021-04" db="EMBL/GenBank/DDBJ databases">
        <title>Oceanospirillales bacteria with DddD are important DMSP degraders in coastal seawater.</title>
        <authorList>
            <person name="Liu J."/>
        </authorList>
    </citation>
    <scope>NUCLEOTIDE SEQUENCE</scope>
    <source>
        <strain evidence="2">D13-1</strain>
    </source>
</reference>
<name>A0ABY5HDP0_9GAMM</name>
<feature type="chain" id="PRO_5045228667" evidence="1">
    <location>
        <begin position="20"/>
        <end position="70"/>
    </location>
</feature>
<organism evidence="2 3">
    <name type="scientific">Marinobacterium rhizophilum</name>
    <dbReference type="NCBI Taxonomy" id="420402"/>
    <lineage>
        <taxon>Bacteria</taxon>
        <taxon>Pseudomonadati</taxon>
        <taxon>Pseudomonadota</taxon>
        <taxon>Gammaproteobacteria</taxon>
        <taxon>Oceanospirillales</taxon>
        <taxon>Oceanospirillaceae</taxon>
        <taxon>Marinobacterium</taxon>
    </lineage>
</organism>
<protein>
    <submittedName>
        <fullName evidence="2">Uncharacterized protein</fullName>
    </submittedName>
</protein>
<dbReference type="EMBL" id="CP073347">
    <property type="protein sequence ID" value="UTW10390.1"/>
    <property type="molecule type" value="Genomic_DNA"/>
</dbReference>
<keyword evidence="3" id="KW-1185">Reference proteome</keyword>
<accession>A0ABY5HDP0</accession>
<evidence type="ECO:0000313" key="3">
    <source>
        <dbReference type="Proteomes" id="UP001058461"/>
    </source>
</evidence>
<sequence>MLRLMMVLAIIAIGVVSMKSCDTAVSLQTEQTLQYKQKINQKLRESDDMIRERLYESDEIYRQKMEQAQP</sequence>
<evidence type="ECO:0000313" key="2">
    <source>
        <dbReference type="EMBL" id="UTW10390.1"/>
    </source>
</evidence>
<dbReference type="RefSeq" id="WP_255852429.1">
    <property type="nucleotide sequence ID" value="NZ_CP073347.1"/>
</dbReference>
<gene>
    <name evidence="2" type="ORF">KDW95_13895</name>
</gene>
<evidence type="ECO:0000256" key="1">
    <source>
        <dbReference type="SAM" id="SignalP"/>
    </source>
</evidence>
<proteinExistence type="predicted"/>
<keyword evidence="1" id="KW-0732">Signal</keyword>
<dbReference type="Proteomes" id="UP001058461">
    <property type="component" value="Chromosome"/>
</dbReference>